<comment type="subcellular location">
    <subcellularLocation>
        <location evidence="1">Cell membrane</location>
        <topology evidence="1">Peripheral membrane protein</topology>
    </subcellularLocation>
</comment>
<dbReference type="InterPro" id="IPR051535">
    <property type="entry name" value="Siderophore_ABC-ATPase"/>
</dbReference>
<dbReference type="PANTHER" id="PTHR42771:SF10">
    <property type="entry name" value="FERRICHROME TRANSPORT ATP-BINDING PROTEIN FHUC"/>
    <property type="match status" value="1"/>
</dbReference>
<evidence type="ECO:0000313" key="12">
    <source>
        <dbReference type="Proteomes" id="UP000018895"/>
    </source>
</evidence>
<keyword evidence="5" id="KW-0547">Nucleotide-binding</keyword>
<dbReference type="Gene3D" id="3.40.50.300">
    <property type="entry name" value="P-loop containing nucleotide triphosphate hydrolases"/>
    <property type="match status" value="1"/>
</dbReference>
<keyword evidence="7" id="KW-0408">Iron</keyword>
<evidence type="ECO:0000256" key="4">
    <source>
        <dbReference type="ARBA" id="ARBA00022496"/>
    </source>
</evidence>
<dbReference type="AlphaFoldDB" id="W4QJE2"/>
<evidence type="ECO:0000256" key="8">
    <source>
        <dbReference type="ARBA" id="ARBA00023065"/>
    </source>
</evidence>
<evidence type="ECO:0000256" key="3">
    <source>
        <dbReference type="ARBA" id="ARBA00022475"/>
    </source>
</evidence>
<dbReference type="PANTHER" id="PTHR42771">
    <property type="entry name" value="IRON(3+)-HYDROXAMATE IMPORT ATP-BINDING PROTEIN FHUC"/>
    <property type="match status" value="1"/>
</dbReference>
<dbReference type="GO" id="GO:0005524">
    <property type="term" value="F:ATP binding"/>
    <property type="evidence" value="ECO:0007669"/>
    <property type="project" value="UniProtKB-KW"/>
</dbReference>
<dbReference type="InterPro" id="IPR017871">
    <property type="entry name" value="ABC_transporter-like_CS"/>
</dbReference>
<comment type="caution">
    <text evidence="11">The sequence shown here is derived from an EMBL/GenBank/DDBJ whole genome shotgun (WGS) entry which is preliminary data.</text>
</comment>
<dbReference type="GO" id="GO:0006826">
    <property type="term" value="P:iron ion transport"/>
    <property type="evidence" value="ECO:0007669"/>
    <property type="project" value="UniProtKB-KW"/>
</dbReference>
<dbReference type="SMART" id="SM00382">
    <property type="entry name" value="AAA"/>
    <property type="match status" value="1"/>
</dbReference>
<evidence type="ECO:0000256" key="2">
    <source>
        <dbReference type="ARBA" id="ARBA00022448"/>
    </source>
</evidence>
<evidence type="ECO:0000256" key="5">
    <source>
        <dbReference type="ARBA" id="ARBA00022741"/>
    </source>
</evidence>
<dbReference type="InterPro" id="IPR027417">
    <property type="entry name" value="P-loop_NTPase"/>
</dbReference>
<gene>
    <name evidence="11" type="ORF">JCM9152_3764</name>
</gene>
<accession>W4QJE2</accession>
<proteinExistence type="predicted"/>
<dbReference type="FunFam" id="3.40.50.300:FF:000134">
    <property type="entry name" value="Iron-enterobactin ABC transporter ATP-binding protein"/>
    <property type="match status" value="1"/>
</dbReference>
<dbReference type="GO" id="GO:0005886">
    <property type="term" value="C:plasma membrane"/>
    <property type="evidence" value="ECO:0007669"/>
    <property type="project" value="UniProtKB-SubCell"/>
</dbReference>
<sequence length="256" mass="29199">MEIRNVDYSYQQNIKTLSNISMTVAKGQITTIIGPNGSGKSTLLQLMSRHLTPEKGEVLLDGKKISLFSTKEFAREIAVVHQQNDAPTDMTVERLIEYGRLPYKKLLQMKQKEDDDIIAWALTCTNLEEKKDVMLHQLSGGERQRVWIAMSLAQKTNYLFLDEPTTYLDLFHQYEILEFITQLNQLNNMTIVMVLHDLNQAIKYSDQLIIMKDGAIVTQGKPAEVMNEQIIKEIYGVEVVMKSDKDTGLYIVPIGV</sequence>
<keyword evidence="12" id="KW-1185">Reference proteome</keyword>
<dbReference type="PROSITE" id="PS50893">
    <property type="entry name" value="ABC_TRANSPORTER_2"/>
    <property type="match status" value="1"/>
</dbReference>
<evidence type="ECO:0000259" key="10">
    <source>
        <dbReference type="PROSITE" id="PS50893"/>
    </source>
</evidence>
<dbReference type="EMBL" id="BAUU01000032">
    <property type="protein sequence ID" value="GAE32240.1"/>
    <property type="molecule type" value="Genomic_DNA"/>
</dbReference>
<dbReference type="STRING" id="1236971.JCM9152_3764"/>
<evidence type="ECO:0000256" key="7">
    <source>
        <dbReference type="ARBA" id="ARBA00023004"/>
    </source>
</evidence>
<evidence type="ECO:0000256" key="1">
    <source>
        <dbReference type="ARBA" id="ARBA00004202"/>
    </source>
</evidence>
<dbReference type="InterPro" id="IPR003593">
    <property type="entry name" value="AAA+_ATPase"/>
</dbReference>
<keyword evidence="3" id="KW-1003">Cell membrane</keyword>
<dbReference type="GO" id="GO:0016887">
    <property type="term" value="F:ATP hydrolysis activity"/>
    <property type="evidence" value="ECO:0007669"/>
    <property type="project" value="InterPro"/>
</dbReference>
<dbReference type="OrthoDB" id="9787851at2"/>
<organism evidence="11 12">
    <name type="scientific">Halalkalibacter hemicellulosilyticusJCM 9152</name>
    <dbReference type="NCBI Taxonomy" id="1236971"/>
    <lineage>
        <taxon>Bacteria</taxon>
        <taxon>Bacillati</taxon>
        <taxon>Bacillota</taxon>
        <taxon>Bacilli</taxon>
        <taxon>Bacillales</taxon>
        <taxon>Bacillaceae</taxon>
        <taxon>Halalkalibacter</taxon>
    </lineage>
</organism>
<evidence type="ECO:0000256" key="6">
    <source>
        <dbReference type="ARBA" id="ARBA00022840"/>
    </source>
</evidence>
<reference evidence="11" key="1">
    <citation type="journal article" date="2014" name="Genome Announc.">
        <title>Draft Genome Sequences of Three Alkaliphilic Bacillus Strains, Bacillus wakoensis JCM 9140T, Bacillus akibai JCM 9157T, and Bacillus hemicellulosilyticus JCM 9152T.</title>
        <authorList>
            <person name="Yuki M."/>
            <person name="Oshima K."/>
            <person name="Suda W."/>
            <person name="Oshida Y."/>
            <person name="Kitamura K."/>
            <person name="Iida T."/>
            <person name="Hattori M."/>
            <person name="Ohkuma M."/>
        </authorList>
    </citation>
    <scope>NUCLEOTIDE SEQUENCE [LARGE SCALE GENOMIC DNA]</scope>
    <source>
        <strain evidence="11">JCM 9152</strain>
    </source>
</reference>
<dbReference type="InterPro" id="IPR003439">
    <property type="entry name" value="ABC_transporter-like_ATP-bd"/>
</dbReference>
<dbReference type="CDD" id="cd03214">
    <property type="entry name" value="ABC_Iron-Siderophores_B12_Hemin"/>
    <property type="match status" value="1"/>
</dbReference>
<dbReference type="SUPFAM" id="SSF52540">
    <property type="entry name" value="P-loop containing nucleoside triphosphate hydrolases"/>
    <property type="match status" value="1"/>
</dbReference>
<protein>
    <submittedName>
        <fullName evidence="11">Heme transporter</fullName>
    </submittedName>
</protein>
<evidence type="ECO:0000256" key="9">
    <source>
        <dbReference type="ARBA" id="ARBA00023136"/>
    </source>
</evidence>
<keyword evidence="6" id="KW-0067">ATP-binding</keyword>
<feature type="domain" description="ABC transporter" evidence="10">
    <location>
        <begin position="1"/>
        <end position="238"/>
    </location>
</feature>
<dbReference type="Pfam" id="PF00005">
    <property type="entry name" value="ABC_tran"/>
    <property type="match status" value="1"/>
</dbReference>
<dbReference type="Proteomes" id="UP000018895">
    <property type="component" value="Unassembled WGS sequence"/>
</dbReference>
<name>W4QJE2_9BACI</name>
<keyword evidence="9" id="KW-0472">Membrane</keyword>
<keyword evidence="4" id="KW-0410">Iron transport</keyword>
<keyword evidence="8" id="KW-0406">Ion transport</keyword>
<keyword evidence="2" id="KW-0813">Transport</keyword>
<dbReference type="RefSeq" id="WP_035346568.1">
    <property type="nucleotide sequence ID" value="NZ_BAUU01000032.1"/>
</dbReference>
<evidence type="ECO:0000313" key="11">
    <source>
        <dbReference type="EMBL" id="GAE32240.1"/>
    </source>
</evidence>
<dbReference type="PROSITE" id="PS00211">
    <property type="entry name" value="ABC_TRANSPORTER_1"/>
    <property type="match status" value="1"/>
</dbReference>